<feature type="disulfide bond" evidence="13">
    <location>
        <begin position="260"/>
        <end position="275"/>
    </location>
</feature>
<keyword evidence="9 16" id="KW-0472">Membrane</keyword>
<evidence type="ECO:0000256" key="12">
    <source>
        <dbReference type="ARBA" id="ARBA00023180"/>
    </source>
</evidence>
<feature type="disulfide bond" evidence="13">
    <location>
        <begin position="366"/>
        <end position="378"/>
    </location>
</feature>
<feature type="domain" description="EGF-like" evidence="19">
    <location>
        <begin position="1228"/>
        <end position="1265"/>
    </location>
</feature>
<reference evidence="22" key="1">
    <citation type="submission" date="2025-04" db="UniProtKB">
        <authorList>
            <consortium name="RefSeq"/>
        </authorList>
    </citation>
    <scope>IDENTIFICATION</scope>
    <source>
        <tissue evidence="22">Whole insect</tissue>
    </source>
</reference>
<dbReference type="InterPro" id="IPR002172">
    <property type="entry name" value="LDrepeatLR_classA_rpt"/>
</dbReference>
<comment type="subcellular location">
    <subcellularLocation>
        <location evidence="1">Cell membrane</location>
        <topology evidence="1">Single-pass type I membrane protein</topology>
    </subcellularLocation>
</comment>
<feature type="repeat" description="LDL-receptor class B" evidence="14">
    <location>
        <begin position="1443"/>
        <end position="1484"/>
    </location>
</feature>
<dbReference type="FunFam" id="4.10.400.10:FF:000034">
    <property type="entry name" value="Low-density lipoprotein receptor-related protein 2"/>
    <property type="match status" value="1"/>
</dbReference>
<dbReference type="Pfam" id="PF14670">
    <property type="entry name" value="FXa_inhibition"/>
    <property type="match status" value="2"/>
</dbReference>
<evidence type="ECO:0000256" key="10">
    <source>
        <dbReference type="ARBA" id="ARBA00023157"/>
    </source>
</evidence>
<evidence type="ECO:0000313" key="20">
    <source>
        <dbReference type="EnsemblMetazoa" id="XP_028129818.1"/>
    </source>
</evidence>
<feature type="repeat" description="LDL-receptor class B" evidence="14">
    <location>
        <begin position="1399"/>
        <end position="1442"/>
    </location>
</feature>
<evidence type="ECO:0000256" key="6">
    <source>
        <dbReference type="ARBA" id="ARBA00022729"/>
    </source>
</evidence>
<feature type="domain" description="EGF-like" evidence="19">
    <location>
        <begin position="921"/>
        <end position="958"/>
    </location>
</feature>
<feature type="compositionally biased region" description="Low complexity" evidence="15">
    <location>
        <begin position="35"/>
        <end position="54"/>
    </location>
</feature>
<feature type="disulfide bond" evidence="13">
    <location>
        <begin position="497"/>
        <end position="515"/>
    </location>
</feature>
<evidence type="ECO:0000259" key="18">
    <source>
        <dbReference type="SMART" id="SM00179"/>
    </source>
</evidence>
<feature type="domain" description="EGF-like" evidence="19">
    <location>
        <begin position="575"/>
        <end position="612"/>
    </location>
</feature>
<feature type="chain" id="PRO_5028454702" evidence="17">
    <location>
        <begin position="28"/>
        <end position="2050"/>
    </location>
</feature>
<dbReference type="PRINTS" id="PR00261">
    <property type="entry name" value="LDLRECEPTOR"/>
</dbReference>
<keyword evidence="7" id="KW-0677">Repeat</keyword>
<feature type="region of interest" description="Disordered" evidence="15">
    <location>
        <begin position="204"/>
        <end position="233"/>
    </location>
</feature>
<feature type="repeat" description="LDL-receptor class B" evidence="14">
    <location>
        <begin position="1615"/>
        <end position="1658"/>
    </location>
</feature>
<evidence type="ECO:0000256" key="9">
    <source>
        <dbReference type="ARBA" id="ARBA00023136"/>
    </source>
</evidence>
<evidence type="ECO:0000256" key="17">
    <source>
        <dbReference type="SAM" id="SignalP"/>
    </source>
</evidence>
<feature type="repeat" description="LDL-receptor class B" evidence="14">
    <location>
        <begin position="700"/>
        <end position="742"/>
    </location>
</feature>
<dbReference type="InterPro" id="IPR000742">
    <property type="entry name" value="EGF"/>
</dbReference>
<dbReference type="GO" id="GO:0006897">
    <property type="term" value="P:endocytosis"/>
    <property type="evidence" value="ECO:0007669"/>
    <property type="project" value="UniProtKB-KW"/>
</dbReference>
<feature type="repeat" description="LDL-receptor class B" evidence="14">
    <location>
        <begin position="830"/>
        <end position="872"/>
    </location>
</feature>
<sequence length="2050" mass="232091">MLYFRDISFLDICTYLLLILIVGFAQCNINANNGNNNNSNNSNNNSNTNGSLNNPQPTYSAHRGAARQMYGSGSLRPPGTKSVIYATGQRQHGVRTTLTPQVYSPPQFVPYVPIPVFPIPMRADEYEPMIRGYPGIPHIQFPPRSDRPSNRGGGRYGGRFEYANGRPVYGYSNAQYPFDFGFIRGRGISPDYDTALNIGPYHIHRGGDDEEGEEDYDEPYPTLKPQEGDGKGDHSCNKKCQKDELLCHKSCLCINEELRCDGIHDCDENEDELDCDHVELKVKCDESKGYILCPRTKRCISKEWLCDGDDDCGDFSDETHCGFKINCTMDQFQCENGLCIPKLWTCDNDNDCKDFSDELNCTIMGCEENEFECSDTTCISMSWKCDRHIDCTDGSDESDCDIVPPYCTEGEFQCNTHKCIKLEFKCDGDDDCDDWSDEDDCPKTPGSCVSGEFKCNSGKCIPERYKCDRQHDCDDNEDELNCDYNITKTCSPDEYTCDNGACILQTWVCDGLQDCSQGEDESKCEIVCDEAKFPCSGIDPNDNKTQTCINKKHRCDGHKDCPKGEDEDGCPTKRECERNTICKQLCITTADGKKGCSCFNGYQLANDGFSCQDINECLYATDPVCSQNCNNTIGSFKCGCMTGYVLRPDLRTCKAMGAPPTLLFANRIDIREVSLSNTKYTALLRGLHNAIALDYHYEKGLIFWSDVSMDVIRRAYVNGTGSMDIIKSGLESPGGVALDWIHDLIFWTDSGTRRIEVATLDGQQRAIIAASEIDKPRAIAVHPGEGIIFWTDWGPNPKIERSEMDGTNRKSIITESVFWPNGLTIDYTSNQIYWADAKHNVIETSNFDGISRKKVISKGLPHPFAITIFEDAIFWTDWHTKSISTANKVTGAGLRPLHSQLHFPMDIHSYHPQRQPKYRNHCGTNNGGCAHMCLPNKTSYTCACRMGQKLKADRKSCQKPDKFLLFARKKDLRIKYLDGSYQHQYEMVITIDGIKSAVAIAWDSKSDFIYWTDVERNSINRAFWNGTFQEVVIHQNIISPAGISYDWATDKIYWTDAGTERIEVAYANGSMRSLLIWEDLDKPRDIVVDPQGGYMYWSEWGEKAKIERASMDGTNRFTIANDNLTWPNGLAVDHQTNKIYWTGGGSHSIEYANLDGTKRKVLLGGNDVPHPFGLDVFGDHIYWTDWETQSIERANKFTGQNRTVLSNNMNDLMDVRVFHRNRKQFKHACTNNNGGCSHLCLLKPKGRSCACPTGIKLGTDGLTCENGPINYLIFAHRMDIRQISLDVPYMADVVMPFPRLKLAVSVDVDRRTGEIYWSDTAEDVIQKSTPDGKKSEVIIMHEMEAPDGIAVDSTGRKIYWTDGERNSLEVAELNGKNRKVLFNKNLDNPRAITLHYHHGLMFWSDWGDKGKIEVAGMDGSNRKILISDNLNWPNGLAIDRPENRLYWNDGKLHTIESSSLDGKDRKKILTEVSYPYGLVVVGNHIYWTDWQTKSLHRAEKITGNDKTIIRDKLGGLMDVRSVQSDNIAENACGNNNGGCSHLCLRNPVSYTCACPTGLTKLNENQCELIPEAFLLIATRYAFTQISLDTNDMWDVTLQVDDIENVIGVDFHWEKKLIFYTDIEKNAIGSVSMYNLSDVKTIINKNLSSPDGIAVDWIANNIYWTNTGHKIIEVARLDGSHRKTIISKYLCDPRSIALYPKVGLMFWSDWGQPKIERAYLDGSRRTILVDTQISFPIGLTIDFGLRRVYWIDAKLNDEKIETTDLHGKNRVKFDIQSFHPFSLTQYDKYLYWTDWVQKTVKRAEKFTGRDQIIVRPQLDAAMGITMVTSSRQEGFNPCAVDNGGCTHLCLFKVKNYTCACPDKEDHTCKTEPTAYVPLKCPTGSNYKCDEFDEKFDDYDDFRFTHHNQDTQGNIKTRDSHTFYAMTLLPMLFIIMLCIILVMFLLTRKMEKNKYSYGCTGRSFSNPNYYTPNNETNPVPNNGKFIWKRLKYDKTQERVYEETVGISSPEIASLIPTILTPCSSNCETVTPEVERSPSITPLHKIDINETVS</sequence>
<feature type="domain" description="EGF-like" evidence="19">
    <location>
        <begin position="1836"/>
        <end position="1868"/>
    </location>
</feature>
<feature type="domain" description="EGF-like" evidence="19">
    <location>
        <begin position="1531"/>
        <end position="1567"/>
    </location>
</feature>
<dbReference type="InterPro" id="IPR001881">
    <property type="entry name" value="EGF-like_Ca-bd_dom"/>
</dbReference>
<dbReference type="CDD" id="cd00112">
    <property type="entry name" value="LDLa"/>
    <property type="match status" value="6"/>
</dbReference>
<feature type="disulfide bond" evidence="13">
    <location>
        <begin position="414"/>
        <end position="432"/>
    </location>
</feature>
<keyword evidence="2" id="KW-1003">Cell membrane</keyword>
<feature type="repeat" description="LDL-receptor class B" evidence="14">
    <location>
        <begin position="1050"/>
        <end position="1092"/>
    </location>
</feature>
<dbReference type="Pfam" id="PF00058">
    <property type="entry name" value="Ldl_recept_b"/>
    <property type="match status" value="14"/>
</dbReference>
<dbReference type="InterPro" id="IPR018097">
    <property type="entry name" value="EGF_Ca-bd_CS"/>
</dbReference>
<evidence type="ECO:0000256" key="5">
    <source>
        <dbReference type="ARBA" id="ARBA00022692"/>
    </source>
</evidence>
<feature type="repeat" description="LDL-receptor class B" evidence="14">
    <location>
        <begin position="1702"/>
        <end position="1744"/>
    </location>
</feature>
<feature type="disulfide bond" evidence="13">
    <location>
        <begin position="455"/>
        <end position="473"/>
    </location>
</feature>
<feature type="repeat" description="LDL-receptor class B" evidence="14">
    <location>
        <begin position="1137"/>
        <end position="1180"/>
    </location>
</feature>
<dbReference type="PROSITE" id="PS01187">
    <property type="entry name" value="EGF_CA"/>
    <property type="match status" value="1"/>
</dbReference>
<feature type="domain" description="EGF-like calcium-binding" evidence="18">
    <location>
        <begin position="613"/>
        <end position="654"/>
    </location>
</feature>
<evidence type="ECO:0000256" key="4">
    <source>
        <dbReference type="ARBA" id="ARBA00022583"/>
    </source>
</evidence>
<dbReference type="SUPFAM" id="SSF57196">
    <property type="entry name" value="EGF/Laminin"/>
    <property type="match status" value="4"/>
</dbReference>
<dbReference type="FunFam" id="2.120.10.30:FF:000008">
    <property type="entry name" value="Low-density lipoprotein receptor-related protein 4"/>
    <property type="match status" value="4"/>
</dbReference>
<dbReference type="Gene3D" id="2.10.25.10">
    <property type="entry name" value="Laminin"/>
    <property type="match status" value="2"/>
</dbReference>
<proteinExistence type="predicted"/>
<feature type="disulfide bond" evidence="13">
    <location>
        <begin position="467"/>
        <end position="482"/>
    </location>
</feature>
<dbReference type="InterPro" id="IPR011042">
    <property type="entry name" value="6-blade_b-propeller_TolB-like"/>
</dbReference>
<dbReference type="InterPro" id="IPR023415">
    <property type="entry name" value="LDLR_class-A_CS"/>
</dbReference>
<feature type="domain" description="EGF-like" evidence="19">
    <location>
        <begin position="489"/>
        <end position="525"/>
    </location>
</feature>
<feature type="disulfide bond" evidence="13">
    <location>
        <begin position="327"/>
        <end position="339"/>
    </location>
</feature>
<feature type="disulfide bond" evidence="13">
    <location>
        <begin position="448"/>
        <end position="460"/>
    </location>
</feature>
<feature type="disulfide bond" evidence="13">
    <location>
        <begin position="306"/>
        <end position="321"/>
    </location>
</feature>
<dbReference type="Gene3D" id="2.120.10.30">
    <property type="entry name" value="TolB, C-terminal domain"/>
    <property type="match status" value="4"/>
</dbReference>
<dbReference type="InParanoid" id="A0A6P7F811"/>
<feature type="disulfide bond" evidence="13">
    <location>
        <begin position="509"/>
        <end position="524"/>
    </location>
</feature>
<dbReference type="OrthoDB" id="10066840at2759"/>
<dbReference type="SUPFAM" id="SSF57184">
    <property type="entry name" value="Growth factor receptor domain"/>
    <property type="match status" value="1"/>
</dbReference>
<dbReference type="PROSITE" id="PS51120">
    <property type="entry name" value="LDLRB"/>
    <property type="match status" value="15"/>
</dbReference>
<keyword evidence="4" id="KW-0254">Endocytosis</keyword>
<feature type="domain" description="EGF-like calcium-binding" evidence="18">
    <location>
        <begin position="920"/>
        <end position="958"/>
    </location>
</feature>
<keyword evidence="21" id="KW-1185">Reference proteome</keyword>
<keyword evidence="11 22" id="KW-0675">Receptor</keyword>
<dbReference type="SMART" id="SM00192">
    <property type="entry name" value="LDLa"/>
    <property type="match status" value="8"/>
</dbReference>
<dbReference type="GO" id="GO:0005509">
    <property type="term" value="F:calcium ion binding"/>
    <property type="evidence" value="ECO:0007669"/>
    <property type="project" value="InterPro"/>
</dbReference>
<dbReference type="GeneID" id="114325882"/>
<dbReference type="InterPro" id="IPR000033">
    <property type="entry name" value="LDLR_classB_rpt"/>
</dbReference>
<dbReference type="PROSITE" id="PS01209">
    <property type="entry name" value="LDLRA_1"/>
    <property type="match status" value="5"/>
</dbReference>
<evidence type="ECO:0000256" key="11">
    <source>
        <dbReference type="ARBA" id="ARBA00023170"/>
    </source>
</evidence>
<evidence type="ECO:0000256" key="1">
    <source>
        <dbReference type="ARBA" id="ARBA00004251"/>
    </source>
</evidence>
<dbReference type="EnsemblMetazoa" id="XM_028274017.2">
    <property type="protein sequence ID" value="XP_028129818.1"/>
    <property type="gene ID" value="LOC114325882"/>
</dbReference>
<reference evidence="20" key="2">
    <citation type="submission" date="2025-05" db="UniProtKB">
        <authorList>
            <consortium name="EnsemblMetazoa"/>
        </authorList>
    </citation>
    <scope>IDENTIFICATION</scope>
</reference>
<keyword evidence="22" id="KW-0449">Lipoprotein</keyword>
<evidence type="ECO:0000256" key="13">
    <source>
        <dbReference type="PROSITE-ProRule" id="PRU00124"/>
    </source>
</evidence>
<feature type="repeat" description="LDL-receptor class B" evidence="14">
    <location>
        <begin position="1659"/>
        <end position="1701"/>
    </location>
</feature>
<evidence type="ECO:0000256" key="14">
    <source>
        <dbReference type="PROSITE-ProRule" id="PRU00461"/>
    </source>
</evidence>
<feature type="disulfide bond" evidence="13">
    <location>
        <begin position="426"/>
        <end position="441"/>
    </location>
</feature>
<feature type="repeat" description="LDL-receptor class B" evidence="14">
    <location>
        <begin position="1007"/>
        <end position="1049"/>
    </location>
</feature>
<dbReference type="Pfam" id="PF00057">
    <property type="entry name" value="Ldl_recept_a"/>
    <property type="match status" value="6"/>
</dbReference>
<keyword evidence="6 17" id="KW-0732">Signal</keyword>
<feature type="repeat" description="LDL-receptor class B" evidence="14">
    <location>
        <begin position="786"/>
        <end position="829"/>
    </location>
</feature>
<feature type="disulfide bond" evidence="13">
    <location>
        <begin position="334"/>
        <end position="352"/>
    </location>
</feature>
<dbReference type="SUPFAM" id="SSF57424">
    <property type="entry name" value="LDL receptor-like module"/>
    <property type="match status" value="7"/>
</dbReference>
<gene>
    <name evidence="22" type="primary">LOC114325882</name>
</gene>
<dbReference type="Proteomes" id="UP001652700">
    <property type="component" value="Unplaced"/>
</dbReference>
<comment type="caution">
    <text evidence="13">Lacks conserved residue(s) required for the propagation of feature annotation.</text>
</comment>
<dbReference type="InterPro" id="IPR026823">
    <property type="entry name" value="cEGF"/>
</dbReference>
<feature type="disulfide bond" evidence="13">
    <location>
        <begin position="555"/>
        <end position="570"/>
    </location>
</feature>
<protein>
    <submittedName>
        <fullName evidence="22">Low-density lipoprotein receptor-related protein 4</fullName>
    </submittedName>
</protein>
<feature type="disulfide bond" evidence="13">
    <location>
        <begin position="407"/>
        <end position="419"/>
    </location>
</feature>
<feature type="region of interest" description="Disordered" evidence="15">
    <location>
        <begin position="35"/>
        <end position="81"/>
    </location>
</feature>
<feature type="disulfide bond" evidence="13">
    <location>
        <begin position="346"/>
        <end position="361"/>
    </location>
</feature>
<dbReference type="InterPro" id="IPR036055">
    <property type="entry name" value="LDL_receptor-like_sf"/>
</dbReference>
<feature type="compositionally biased region" description="Acidic residues" evidence="15">
    <location>
        <begin position="208"/>
        <end position="218"/>
    </location>
</feature>
<dbReference type="Pfam" id="PF12662">
    <property type="entry name" value="cEGF"/>
    <property type="match status" value="1"/>
</dbReference>
<dbReference type="SMART" id="SM00135">
    <property type="entry name" value="LY"/>
    <property type="match status" value="20"/>
</dbReference>
<keyword evidence="5 16" id="KW-0812">Transmembrane</keyword>
<feature type="disulfide bond" evidence="13">
    <location>
        <begin position="385"/>
        <end position="400"/>
    </location>
</feature>
<accession>A0A6P7F811</accession>
<dbReference type="InterPro" id="IPR050778">
    <property type="entry name" value="Cueball_EGF_LRP_Nidogen"/>
</dbReference>
<dbReference type="KEGG" id="dvv:114325882"/>
<evidence type="ECO:0000256" key="8">
    <source>
        <dbReference type="ARBA" id="ARBA00022989"/>
    </source>
</evidence>
<dbReference type="FunFam" id="2.10.25.10:FF:000240">
    <property type="entry name" value="Vitamin K-dependent protein S"/>
    <property type="match status" value="1"/>
</dbReference>
<feature type="transmembrane region" description="Helical" evidence="16">
    <location>
        <begin position="1921"/>
        <end position="1944"/>
    </location>
</feature>
<feature type="repeat" description="LDL-receptor class B" evidence="14">
    <location>
        <begin position="1093"/>
        <end position="1136"/>
    </location>
</feature>
<feature type="repeat" description="LDL-receptor class B" evidence="14">
    <location>
        <begin position="743"/>
        <end position="785"/>
    </location>
</feature>
<evidence type="ECO:0000256" key="16">
    <source>
        <dbReference type="SAM" id="Phobius"/>
    </source>
</evidence>
<evidence type="ECO:0000313" key="22">
    <source>
        <dbReference type="RefSeq" id="XP_028129818.1"/>
    </source>
</evidence>
<evidence type="ECO:0000256" key="2">
    <source>
        <dbReference type="ARBA" id="ARBA00022475"/>
    </source>
</evidence>
<dbReference type="SMART" id="SM00181">
    <property type="entry name" value="EGF"/>
    <property type="match status" value="7"/>
</dbReference>
<feature type="domain" description="EGF-like" evidence="19">
    <location>
        <begin position="616"/>
        <end position="654"/>
    </location>
</feature>
<keyword evidence="8 16" id="KW-1133">Transmembrane helix</keyword>
<dbReference type="CTD" id="4038"/>
<dbReference type="CDD" id="cd00054">
    <property type="entry name" value="EGF_CA"/>
    <property type="match status" value="1"/>
</dbReference>
<dbReference type="PANTHER" id="PTHR46513:SF44">
    <property type="entry name" value="LDL RECEPTOR RELATED PROTEIN 4"/>
    <property type="match status" value="1"/>
</dbReference>
<keyword evidence="12" id="KW-0325">Glycoprotein</keyword>
<evidence type="ECO:0000313" key="21">
    <source>
        <dbReference type="Proteomes" id="UP001652700"/>
    </source>
</evidence>
<feature type="disulfide bond" evidence="13">
    <location>
        <begin position="490"/>
        <end position="502"/>
    </location>
</feature>
<dbReference type="PANTHER" id="PTHR46513">
    <property type="entry name" value="VITELLOGENIN RECEPTOR-LIKE PROTEIN-RELATED-RELATED"/>
    <property type="match status" value="1"/>
</dbReference>
<feature type="repeat" description="LDL-receptor class B" evidence="14">
    <location>
        <begin position="1313"/>
        <end position="1355"/>
    </location>
</feature>
<dbReference type="Gene3D" id="4.10.400.10">
    <property type="entry name" value="Low-density Lipoprotein Receptor"/>
    <property type="match status" value="8"/>
</dbReference>
<dbReference type="InterPro" id="IPR009030">
    <property type="entry name" value="Growth_fac_rcpt_cys_sf"/>
</dbReference>
<evidence type="ECO:0000259" key="19">
    <source>
        <dbReference type="SMART" id="SM00181"/>
    </source>
</evidence>
<evidence type="ECO:0000256" key="7">
    <source>
        <dbReference type="ARBA" id="ARBA00022737"/>
    </source>
</evidence>
<evidence type="ECO:0000256" key="3">
    <source>
        <dbReference type="ARBA" id="ARBA00022536"/>
    </source>
</evidence>
<feature type="disulfide bond" evidence="13">
    <location>
        <begin position="373"/>
        <end position="391"/>
    </location>
</feature>
<dbReference type="PROSITE" id="PS50068">
    <property type="entry name" value="LDLRA_2"/>
    <property type="match status" value="8"/>
</dbReference>
<dbReference type="SUPFAM" id="SSF63825">
    <property type="entry name" value="YWTD domain"/>
    <property type="match status" value="4"/>
</dbReference>
<feature type="domain" description="EGF-like calcium-binding" evidence="18">
    <location>
        <begin position="1528"/>
        <end position="1567"/>
    </location>
</feature>
<keyword evidence="3" id="KW-0245">EGF-like domain</keyword>
<evidence type="ECO:0000256" key="15">
    <source>
        <dbReference type="SAM" id="MobiDB-lite"/>
    </source>
</evidence>
<name>A0A6P7F811_DIAVI</name>
<feature type="repeat" description="LDL-receptor class B" evidence="14">
    <location>
        <begin position="1356"/>
        <end position="1398"/>
    </location>
</feature>
<feature type="signal peptide" evidence="17">
    <location>
        <begin position="1"/>
        <end position="27"/>
    </location>
</feature>
<keyword evidence="10 13" id="KW-1015">Disulfide bond</keyword>
<organism evidence="22">
    <name type="scientific">Diabrotica virgifera virgifera</name>
    <name type="common">western corn rootworm</name>
    <dbReference type="NCBI Taxonomy" id="50390"/>
    <lineage>
        <taxon>Eukaryota</taxon>
        <taxon>Metazoa</taxon>
        <taxon>Ecdysozoa</taxon>
        <taxon>Arthropoda</taxon>
        <taxon>Hexapoda</taxon>
        <taxon>Insecta</taxon>
        <taxon>Pterygota</taxon>
        <taxon>Neoptera</taxon>
        <taxon>Endopterygota</taxon>
        <taxon>Coleoptera</taxon>
        <taxon>Polyphaga</taxon>
        <taxon>Cucujiformia</taxon>
        <taxon>Chrysomeloidea</taxon>
        <taxon>Chrysomelidae</taxon>
        <taxon>Galerucinae</taxon>
        <taxon>Diabroticina</taxon>
        <taxon>Diabroticites</taxon>
        <taxon>Diabrotica</taxon>
    </lineage>
</organism>
<dbReference type="FunCoup" id="A0A6P7F811">
    <property type="interactions" value="305"/>
</dbReference>
<dbReference type="SMART" id="SM00179">
    <property type="entry name" value="EGF_CA"/>
    <property type="match status" value="3"/>
</dbReference>
<dbReference type="GO" id="GO:0005886">
    <property type="term" value="C:plasma membrane"/>
    <property type="evidence" value="ECO:0007669"/>
    <property type="project" value="UniProtKB-SubCell"/>
</dbReference>
<dbReference type="RefSeq" id="XP_028129818.1">
    <property type="nucleotide sequence ID" value="XM_028274017.1"/>
</dbReference>